<name>A0A8J3K329_9ACTN</name>
<gene>
    <name evidence="1" type="ORF">Cch02nite_56200</name>
</gene>
<dbReference type="Proteomes" id="UP000619293">
    <property type="component" value="Unassembled WGS sequence"/>
</dbReference>
<evidence type="ECO:0000313" key="1">
    <source>
        <dbReference type="EMBL" id="GIF92176.1"/>
    </source>
</evidence>
<sequence length="184" mass="19949">MGASSWTSRVPYQQDVEAALELARQDAYDRGEYYRATPNTQARTMSEEDYVAWEMAELRRALAEAFGDDADADADDTMARDSWRAAQVEVTDPDSLLDAQIYSGAHSVIDMTGVAPSPEPGMVAPVPDDVLEEVFGTCRPAADAITGAIAGRSLEDFGRWHGAYVVAYDGEHPESIVFFGSSGD</sequence>
<comment type="caution">
    <text evidence="1">The sequence shown here is derived from an EMBL/GenBank/DDBJ whole genome shotgun (WGS) entry which is preliminary data.</text>
</comment>
<organism evidence="1 2">
    <name type="scientific">Catellatospora chokoriensis</name>
    <dbReference type="NCBI Taxonomy" id="310353"/>
    <lineage>
        <taxon>Bacteria</taxon>
        <taxon>Bacillati</taxon>
        <taxon>Actinomycetota</taxon>
        <taxon>Actinomycetes</taxon>
        <taxon>Micromonosporales</taxon>
        <taxon>Micromonosporaceae</taxon>
        <taxon>Catellatospora</taxon>
    </lineage>
</organism>
<reference evidence="1 2" key="1">
    <citation type="submission" date="2021-01" db="EMBL/GenBank/DDBJ databases">
        <title>Whole genome shotgun sequence of Catellatospora chokoriensis NBRC 107358.</title>
        <authorList>
            <person name="Komaki H."/>
            <person name="Tamura T."/>
        </authorList>
    </citation>
    <scope>NUCLEOTIDE SEQUENCE [LARGE SCALE GENOMIC DNA]</scope>
    <source>
        <strain evidence="1 2">NBRC 107358</strain>
    </source>
</reference>
<accession>A0A8J3K329</accession>
<dbReference type="RefSeq" id="WP_191841932.1">
    <property type="nucleotide sequence ID" value="NZ_BONG01000041.1"/>
</dbReference>
<dbReference type="EMBL" id="BONG01000041">
    <property type="protein sequence ID" value="GIF92176.1"/>
    <property type="molecule type" value="Genomic_DNA"/>
</dbReference>
<evidence type="ECO:0000313" key="2">
    <source>
        <dbReference type="Proteomes" id="UP000619293"/>
    </source>
</evidence>
<dbReference type="AlphaFoldDB" id="A0A8J3K329"/>
<proteinExistence type="predicted"/>
<keyword evidence="2" id="KW-1185">Reference proteome</keyword>
<protein>
    <submittedName>
        <fullName evidence="1">Uncharacterized protein</fullName>
    </submittedName>
</protein>